<dbReference type="InterPro" id="IPR039057">
    <property type="entry name" value="Spo22/ZIP4"/>
</dbReference>
<reference evidence="3" key="1">
    <citation type="submission" date="2016-03" db="EMBL/GenBank/DDBJ databases">
        <title>Updated assembly of Pseudogymnoascus destructans, the fungus causing white-nose syndrome of bats.</title>
        <authorList>
            <person name="Palmer J.M."/>
            <person name="Drees K.P."/>
            <person name="Foster J.T."/>
            <person name="Lindner D.L."/>
        </authorList>
    </citation>
    <scope>NUCLEOTIDE SEQUENCE [LARGE SCALE GENOMIC DNA]</scope>
    <source>
        <strain evidence="3">20631-21</strain>
    </source>
</reference>
<evidence type="ECO:0000256" key="2">
    <source>
        <dbReference type="ARBA" id="ARBA00031845"/>
    </source>
</evidence>
<evidence type="ECO:0000256" key="1">
    <source>
        <dbReference type="ARBA" id="ARBA00023254"/>
    </source>
</evidence>
<proteinExistence type="predicted"/>
<name>A0A176ZY33_9PEZI</name>
<sequence>MTNPSPGKRQAKEKRVTALLSFSATTRSKLSPLPSGPASLNLQTQLYEQINGLPSSLTSLAVSKRQDLDTEGLTLWNLATRLMRAKDFPISPDQRATLLAARVFAFLLLDGGLGKGSTSPVCVSRLMKVALKAAKSCIEAKRLDFALKVLEKAAVYEGQLSMHDGAVKASPEKEETYSQLQSEYYVVRTALAWRQDKVEVAEHMYKKAALSDKVLDPDTAEDLADLLYEMGRDLFKKKQYELADKWLERASSIITAQEIDKLSTDATNLQISIIQARVQALLAIEREDALDMANSLINNLESEVGDRLIVLLLKLEVLSAPVSRTFDCSAYGDVIYRMIRTVMLTEGNFKLIMHHIRKLNDKGPSLACSMLDSFLQSRLFEAGNEEWIEKALVNRIWISTNSRDCPEVLKSVGEVLEAVGSNMSKPLSASATHAAQTLLWKRIESNYRERNYEAAEDWCRLAMQKVFEQAGDLNKAKIVRKLLLCALGRGDMSDARGIIGQIPESSKDDPMTQFLMFKIAIRSNELELASACLEKVYEAATDDFTMLYACVIDAQQVGDRTLALAGLQLVLEKYEYNAPSSVKFSALLRCMIRLILSQLESVEPEKDTNVYLVVDQLCRLFDGGSTHAQRSIKQEDKDSGTKLWTIQELDWFSKNAYNLSLKYCSQWHPEQVLRIIQSCIKFASIYPKDIDNATSNDVTHRHIFCDFLAVILLVSLARAEDNIEAQLQDYLELRKHVDSFDARLQSITDVLEEGPQQDLLKKLATLLVFDLEAAIRLKAWDDLSEIILKADCCKSMKIYENMSDMLLSEPSIPVAVLIPTLKRIVNEAWSLESFDIAKLSRYMRCLFRLGLSSGDGPLAESLLDQVSELASSAENSETPYPLEELEYVSTTAFNRAVDYYCTGEDDACRRWAEKAILVAGFCADGGGLRNLLQEKLVGLQFGREGA</sequence>
<dbReference type="GeneID" id="36291941"/>
<dbReference type="Pfam" id="PF08631">
    <property type="entry name" value="SPO22"/>
    <property type="match status" value="1"/>
</dbReference>
<dbReference type="GO" id="GO:0051321">
    <property type="term" value="P:meiotic cell cycle"/>
    <property type="evidence" value="ECO:0007669"/>
    <property type="project" value="UniProtKB-KW"/>
</dbReference>
<dbReference type="RefSeq" id="XP_024320061.1">
    <property type="nucleotide sequence ID" value="XM_024472444.1"/>
</dbReference>
<dbReference type="Proteomes" id="UP000077154">
    <property type="component" value="Unassembled WGS sequence"/>
</dbReference>
<dbReference type="SUPFAM" id="SSF48452">
    <property type="entry name" value="TPR-like"/>
    <property type="match status" value="1"/>
</dbReference>
<dbReference type="PANTHER" id="PTHR40375:SF2">
    <property type="entry name" value="SPORULATION-SPECIFIC PROTEIN 22"/>
    <property type="match status" value="1"/>
</dbReference>
<dbReference type="GO" id="GO:0090173">
    <property type="term" value="P:regulation of synaptonemal complex assembly"/>
    <property type="evidence" value="ECO:0007669"/>
    <property type="project" value="InterPro"/>
</dbReference>
<organism evidence="3">
    <name type="scientific">Pseudogymnoascus destructans</name>
    <dbReference type="NCBI Taxonomy" id="655981"/>
    <lineage>
        <taxon>Eukaryota</taxon>
        <taxon>Fungi</taxon>
        <taxon>Dikarya</taxon>
        <taxon>Ascomycota</taxon>
        <taxon>Pezizomycotina</taxon>
        <taxon>Leotiomycetes</taxon>
        <taxon>Thelebolales</taxon>
        <taxon>Thelebolaceae</taxon>
        <taxon>Pseudogymnoascus</taxon>
    </lineage>
</organism>
<dbReference type="InterPro" id="IPR013940">
    <property type="entry name" value="Spo22/ZIP4/TEX11"/>
</dbReference>
<keyword evidence="1" id="KW-0469">Meiosis</keyword>
<accession>A0A176ZY33</accession>
<gene>
    <name evidence="3" type="ORF">VC83_08903</name>
</gene>
<dbReference type="eggNOG" id="KOG4814">
    <property type="taxonomic scope" value="Eukaryota"/>
</dbReference>
<evidence type="ECO:0000313" key="3">
    <source>
        <dbReference type="EMBL" id="OAF54757.1"/>
    </source>
</evidence>
<protein>
    <recommendedName>
        <fullName evidence="2">Protein ZIP4 homolog</fullName>
    </recommendedName>
</protein>
<dbReference type="PANTHER" id="PTHR40375">
    <property type="entry name" value="SPORULATION-SPECIFIC PROTEIN 22"/>
    <property type="match status" value="1"/>
</dbReference>
<dbReference type="Gene3D" id="1.25.40.10">
    <property type="entry name" value="Tetratricopeptide repeat domain"/>
    <property type="match status" value="1"/>
</dbReference>
<dbReference type="VEuPathDB" id="FungiDB:GMDG_02971"/>
<dbReference type="OrthoDB" id="65716at2759"/>
<dbReference type="InterPro" id="IPR011990">
    <property type="entry name" value="TPR-like_helical_dom_sf"/>
</dbReference>
<dbReference type="EMBL" id="KV441415">
    <property type="protein sequence ID" value="OAF54757.1"/>
    <property type="molecule type" value="Genomic_DNA"/>
</dbReference>
<dbReference type="AlphaFoldDB" id="A0A176ZY33"/>